<feature type="region of interest" description="Disordered" evidence="1">
    <location>
        <begin position="60"/>
        <end position="97"/>
    </location>
</feature>
<proteinExistence type="predicted"/>
<dbReference type="AlphaFoldDB" id="A0A0G1B778"/>
<protein>
    <submittedName>
        <fullName evidence="2">Uncharacterized protein</fullName>
    </submittedName>
</protein>
<comment type="caution">
    <text evidence="2">The sequence shown here is derived from an EMBL/GenBank/DDBJ whole genome shotgun (WGS) entry which is preliminary data.</text>
</comment>
<feature type="non-terminal residue" evidence="2">
    <location>
        <position position="1"/>
    </location>
</feature>
<sequence length="326" mass="34142">APGTSATLSWSNSAEATSYNVRVTSTTKSAPASPYDFSPLTPGWIYGDPGIPSNSWGVSATNAGGTSSETAGAPFRCVPSSSTPNTPDPNNPNSPNGGFYACSGNTYTGNLTWGGNPYYTDPDGGGAQSYQWGFWVNVKESSDFNDANPSDPYYQKWMPCSDPQNRNTCTNSTPIPAGFTFRSNNNTLTLNSSTAYYYRVYNGNTSNPASLSFSKTCPPATPNQTGLSATCPSPGTTANVYWSGASGSSYYLARVGSNTTDTRSNPDPTIPNATVPTTTNTTYSSWGVKACNTGGCSSEALGSSSIECLPYPAFLKTTGGDVHSNR</sequence>
<evidence type="ECO:0000256" key="1">
    <source>
        <dbReference type="SAM" id="MobiDB-lite"/>
    </source>
</evidence>
<dbReference type="Proteomes" id="UP000034785">
    <property type="component" value="Unassembled WGS sequence"/>
</dbReference>
<accession>A0A0G1B778</accession>
<reference evidence="2 3" key="1">
    <citation type="journal article" date="2015" name="Nature">
        <title>rRNA introns, odd ribosomes, and small enigmatic genomes across a large radiation of phyla.</title>
        <authorList>
            <person name="Brown C.T."/>
            <person name="Hug L.A."/>
            <person name="Thomas B.C."/>
            <person name="Sharon I."/>
            <person name="Castelle C.J."/>
            <person name="Singh A."/>
            <person name="Wilkins M.J."/>
            <person name="Williams K.H."/>
            <person name="Banfield J.F."/>
        </authorList>
    </citation>
    <scope>NUCLEOTIDE SEQUENCE [LARGE SCALE GENOMIC DNA]</scope>
</reference>
<dbReference type="EMBL" id="LCEJ01000064">
    <property type="protein sequence ID" value="KKS69102.1"/>
    <property type="molecule type" value="Genomic_DNA"/>
</dbReference>
<organism evidence="2 3">
    <name type="scientific">Candidatus Daviesbacteria bacterium GW2011_GWA2_42_7</name>
    <dbReference type="NCBI Taxonomy" id="1618425"/>
    <lineage>
        <taxon>Bacteria</taxon>
        <taxon>Candidatus Daviesiibacteriota</taxon>
    </lineage>
</organism>
<evidence type="ECO:0000313" key="3">
    <source>
        <dbReference type="Proteomes" id="UP000034785"/>
    </source>
</evidence>
<name>A0A0G1B778_9BACT</name>
<evidence type="ECO:0000313" key="2">
    <source>
        <dbReference type="EMBL" id="KKS69102.1"/>
    </source>
</evidence>
<gene>
    <name evidence="2" type="ORF">UV41_C0064G0001</name>
</gene>
<feature type="compositionally biased region" description="Polar residues" evidence="1">
    <location>
        <begin position="60"/>
        <end position="70"/>
    </location>
</feature>